<protein>
    <submittedName>
        <fullName evidence="2">FACT complex subunit SPT16</fullName>
    </submittedName>
</protein>
<dbReference type="InterPro" id="IPR029058">
    <property type="entry name" value="AB_hydrolase_fold"/>
</dbReference>
<keyword evidence="3" id="KW-1185">Reference proteome</keyword>
<organism evidence="2 3">
    <name type="scientific">Mycena indigotica</name>
    <dbReference type="NCBI Taxonomy" id="2126181"/>
    <lineage>
        <taxon>Eukaryota</taxon>
        <taxon>Fungi</taxon>
        <taxon>Dikarya</taxon>
        <taxon>Basidiomycota</taxon>
        <taxon>Agaricomycotina</taxon>
        <taxon>Agaricomycetes</taxon>
        <taxon>Agaricomycetidae</taxon>
        <taxon>Agaricales</taxon>
        <taxon>Marasmiineae</taxon>
        <taxon>Mycenaceae</taxon>
        <taxon>Mycena</taxon>
    </lineage>
</organism>
<feature type="domain" description="AB hydrolase-1" evidence="1">
    <location>
        <begin position="50"/>
        <end position="299"/>
    </location>
</feature>
<sequence>MTVEHLPTIFSRATCTDRGLCPVTRLRNQVEAIESHSLYYEVHGTGPKKVVFIMGLNSSSFAWAEQAAHFGQNPEYSIVLFDNRGVGHSSTPRGPYTTSGMAADVIVLLDYLGWKAERQLHVVGTSMGGMIAQELALKIPGRIISLTLAVTTPGGPPWTNLPPWKGALSLAKLMFTTDIEKKIPIILEMVYPLAWLEATAEDDEQGRTNREIQIMTYRKRMLTTAPQHFLGAVSQMSAGLTHHVTPPRLKKISDSIPYVHIVTGDQDNLVSPENSRLIKSCMPDAELEEWEKTGHALHVQYPHKFNRMLERVFAQGERRC</sequence>
<dbReference type="Gene3D" id="3.40.50.1820">
    <property type="entry name" value="alpha/beta hydrolase"/>
    <property type="match status" value="1"/>
</dbReference>
<evidence type="ECO:0000259" key="1">
    <source>
        <dbReference type="Pfam" id="PF00561"/>
    </source>
</evidence>
<dbReference type="EMBL" id="JACAZF010000009">
    <property type="protein sequence ID" value="KAF7295262.1"/>
    <property type="molecule type" value="Genomic_DNA"/>
</dbReference>
<dbReference type="InterPro" id="IPR000073">
    <property type="entry name" value="AB_hydrolase_1"/>
</dbReference>
<dbReference type="PANTHER" id="PTHR43433:SF5">
    <property type="entry name" value="AB HYDROLASE-1 DOMAIN-CONTAINING PROTEIN"/>
    <property type="match status" value="1"/>
</dbReference>
<gene>
    <name evidence="2" type="ORF">MIND_01065300</name>
</gene>
<name>A0A8H6VVC8_9AGAR</name>
<reference evidence="2" key="1">
    <citation type="submission" date="2020-05" db="EMBL/GenBank/DDBJ databases">
        <title>Mycena genomes resolve the evolution of fungal bioluminescence.</title>
        <authorList>
            <person name="Tsai I.J."/>
        </authorList>
    </citation>
    <scope>NUCLEOTIDE SEQUENCE</scope>
    <source>
        <strain evidence="2">171206Taipei</strain>
    </source>
</reference>
<evidence type="ECO:0000313" key="3">
    <source>
        <dbReference type="Proteomes" id="UP000636479"/>
    </source>
</evidence>
<dbReference type="Proteomes" id="UP000636479">
    <property type="component" value="Unassembled WGS sequence"/>
</dbReference>
<dbReference type="Pfam" id="PF00561">
    <property type="entry name" value="Abhydrolase_1"/>
    <property type="match status" value="1"/>
</dbReference>
<dbReference type="OrthoDB" id="19657at2759"/>
<dbReference type="PRINTS" id="PR00111">
    <property type="entry name" value="ABHYDROLASE"/>
</dbReference>
<evidence type="ECO:0000313" key="2">
    <source>
        <dbReference type="EMBL" id="KAF7295262.1"/>
    </source>
</evidence>
<dbReference type="AlphaFoldDB" id="A0A8H6VVC8"/>
<dbReference type="PANTHER" id="PTHR43433">
    <property type="entry name" value="HYDROLASE, ALPHA/BETA FOLD FAMILY PROTEIN"/>
    <property type="match status" value="1"/>
</dbReference>
<proteinExistence type="predicted"/>
<dbReference type="RefSeq" id="XP_037216625.1">
    <property type="nucleotide sequence ID" value="XM_037367231.1"/>
</dbReference>
<dbReference type="InterPro" id="IPR050471">
    <property type="entry name" value="AB_hydrolase"/>
</dbReference>
<comment type="caution">
    <text evidence="2">The sequence shown here is derived from an EMBL/GenBank/DDBJ whole genome shotgun (WGS) entry which is preliminary data.</text>
</comment>
<accession>A0A8H6VVC8</accession>
<dbReference type="GeneID" id="59349747"/>
<dbReference type="SUPFAM" id="SSF53474">
    <property type="entry name" value="alpha/beta-Hydrolases"/>
    <property type="match status" value="1"/>
</dbReference>